<feature type="domain" description="RPN1 N-terminal" evidence="5">
    <location>
        <begin position="42"/>
        <end position="342"/>
    </location>
</feature>
<keyword evidence="3" id="KW-0647">Proteasome</keyword>
<evidence type="ECO:0000256" key="3">
    <source>
        <dbReference type="ARBA" id="ARBA00022942"/>
    </source>
</evidence>
<comment type="similarity">
    <text evidence="1">Belongs to the proteasome subunit S2 family.</text>
</comment>
<dbReference type="GO" id="GO:0005634">
    <property type="term" value="C:nucleus"/>
    <property type="evidence" value="ECO:0007669"/>
    <property type="project" value="TreeGrafter"/>
</dbReference>
<accession>A0A7S2ZP77</accession>
<dbReference type="GO" id="GO:0030234">
    <property type="term" value="F:enzyme regulator activity"/>
    <property type="evidence" value="ECO:0007669"/>
    <property type="project" value="InterPro"/>
</dbReference>
<dbReference type="SUPFAM" id="SSF48371">
    <property type="entry name" value="ARM repeat"/>
    <property type="match status" value="1"/>
</dbReference>
<dbReference type="InterPro" id="IPR041433">
    <property type="entry name" value="RPN1_C"/>
</dbReference>
<dbReference type="PIRSF" id="PIRSF015965">
    <property type="entry name" value="26S_Psome_Rpn1"/>
    <property type="match status" value="1"/>
</dbReference>
<dbReference type="InterPro" id="IPR011989">
    <property type="entry name" value="ARM-like"/>
</dbReference>
<dbReference type="GO" id="GO:0034515">
    <property type="term" value="C:proteasome storage granule"/>
    <property type="evidence" value="ECO:0007669"/>
    <property type="project" value="TreeGrafter"/>
</dbReference>
<feature type="region of interest" description="Disordered" evidence="4">
    <location>
        <begin position="1"/>
        <end position="47"/>
    </location>
</feature>
<evidence type="ECO:0000259" key="5">
    <source>
        <dbReference type="Pfam" id="PF17781"/>
    </source>
</evidence>
<dbReference type="AlphaFoldDB" id="A0A7S2ZP77"/>
<dbReference type="Pfam" id="PF18051">
    <property type="entry name" value="RPN1_C"/>
    <property type="match status" value="1"/>
</dbReference>
<organism evidence="7">
    <name type="scientific">Rhodosorus marinus</name>
    <dbReference type="NCBI Taxonomy" id="101924"/>
    <lineage>
        <taxon>Eukaryota</taxon>
        <taxon>Rhodophyta</taxon>
        <taxon>Stylonematophyceae</taxon>
        <taxon>Stylonematales</taxon>
        <taxon>Stylonemataceae</taxon>
        <taxon>Rhodosorus</taxon>
    </lineage>
</organism>
<feature type="compositionally biased region" description="Basic and acidic residues" evidence="4">
    <location>
        <begin position="1"/>
        <end position="26"/>
    </location>
</feature>
<keyword evidence="2" id="KW-0677">Repeat</keyword>
<dbReference type="EMBL" id="HBHW01019092">
    <property type="protein sequence ID" value="CAE0046728.1"/>
    <property type="molecule type" value="Transcribed_RNA"/>
</dbReference>
<sequence>MVESKEVEKGGGKKNDVKDSKKKKDEEMGELSPEDLEKKEQLEMLVERSQDPDPVIQKQALETIRSEIRSATASMTSVPKPLKFLRPLYPKMKEFFFEKFFEMPDSENQVFMADVLSVLAMTMADENSTESLDFKLMGSNDAPQTWGHEYVRHLCSEIRREYARSMDELDPALMGLVKEIVPFLMSSNAEPEACDLLMEVECLSTHPEILADCVDEKNFERVCLYLTSCSNYVAEPEDAQILNTACSLYRKVKKYPQAVRIALRIGDMDLVESIYTSCDDRVMKKQLAFDLARQNVLLEGESDPELENIMMNTKLSEQFLSLAKDLEVVEAKTPEDIYKLHLLDSRQPPQHDSARVNLASTFVNAFVNMGFGNDKLVLDDYARWIHRNKEHGMMSASASLGMILLWDVDGGLSKIDKHMYSGDDHVKAGALMAVGIVSAGVRNECDPALALLVEHVDSPKRPIRAGAICGLGLAYAGTQNETVLELLMPIVADAATNPNTVAFAALALGLVYVGSCNEEISATLIQAMTDRAEEGGGSDELASNRHLPQRLMPLALGLLFLGKQEKSEVVAESVTAMVGGTLGKACSATLKACSYAGTGNVLKIQEFLSVCGKHPEAARPDETDESAAKSGEQKQAAEQIAMEQGISVIGIAMVSMGEELGAEMAMRAFGHLLQYGDAPVRRGVPLAMGLVSVSNPQLMVVDTLSKLTHDADLEVAQGAILSLGLVGAGTNNSRIAALLRQLSSYYHKDPQQLLLVRLAQGLLHAAKGLVTMNPFYSENLLLNPIALGGLLTVLFCSLDMKGIILGKFHYLLYFLSLSSRPRMVFTVDEDLNPLPVNIRVGQAVDTVGQAGHPKTITGFQTHTSPVLLAAGERAELATEEYLPVASVLEGCVILKKNPDYIEE</sequence>
<name>A0A7S2ZP77_9RHOD</name>
<dbReference type="InterPro" id="IPR002015">
    <property type="entry name" value="Proteasome/cyclosome_rpt"/>
</dbReference>
<dbReference type="GO" id="GO:0043161">
    <property type="term" value="P:proteasome-mediated ubiquitin-dependent protein catabolic process"/>
    <property type="evidence" value="ECO:0007669"/>
    <property type="project" value="TreeGrafter"/>
</dbReference>
<proteinExistence type="inferred from homology"/>
<dbReference type="Gene3D" id="1.25.10.10">
    <property type="entry name" value="Leucine-rich Repeat Variant"/>
    <property type="match status" value="1"/>
</dbReference>
<dbReference type="GO" id="GO:0008540">
    <property type="term" value="C:proteasome regulatory particle, base subcomplex"/>
    <property type="evidence" value="ECO:0007669"/>
    <property type="project" value="TreeGrafter"/>
</dbReference>
<feature type="region of interest" description="Disordered" evidence="4">
    <location>
        <begin position="615"/>
        <end position="635"/>
    </location>
</feature>
<evidence type="ECO:0000256" key="4">
    <source>
        <dbReference type="SAM" id="MobiDB-lite"/>
    </source>
</evidence>
<dbReference type="GO" id="GO:0042176">
    <property type="term" value="P:regulation of protein catabolic process"/>
    <property type="evidence" value="ECO:0007669"/>
    <property type="project" value="InterPro"/>
</dbReference>
<reference evidence="7" key="1">
    <citation type="submission" date="2021-01" db="EMBL/GenBank/DDBJ databases">
        <authorList>
            <person name="Corre E."/>
            <person name="Pelletier E."/>
            <person name="Niang G."/>
            <person name="Scheremetjew M."/>
            <person name="Finn R."/>
            <person name="Kale V."/>
            <person name="Holt S."/>
            <person name="Cochrane G."/>
            <person name="Meng A."/>
            <person name="Brown T."/>
            <person name="Cohen L."/>
        </authorList>
    </citation>
    <scope>NUCLEOTIDE SEQUENCE</scope>
    <source>
        <strain evidence="7">CCMP 769</strain>
    </source>
</reference>
<dbReference type="PANTHER" id="PTHR10943:SF1">
    <property type="entry name" value="26S PROTEASOME NON-ATPASE REGULATORY SUBUNIT 2"/>
    <property type="match status" value="1"/>
</dbReference>
<feature type="compositionally biased region" description="Basic and acidic residues" evidence="4">
    <location>
        <begin position="35"/>
        <end position="47"/>
    </location>
</feature>
<dbReference type="InterPro" id="IPR040892">
    <property type="entry name" value="RPN1_N"/>
</dbReference>
<dbReference type="InterPro" id="IPR016024">
    <property type="entry name" value="ARM-type_fold"/>
</dbReference>
<dbReference type="InterPro" id="IPR016643">
    <property type="entry name" value="26S_Psome_Rpn1"/>
</dbReference>
<gene>
    <name evidence="7" type="ORF">RMAR00112_LOCUS14707</name>
</gene>
<evidence type="ECO:0000256" key="1">
    <source>
        <dbReference type="ARBA" id="ARBA00005460"/>
    </source>
</evidence>
<dbReference type="PANTHER" id="PTHR10943">
    <property type="entry name" value="26S PROTEASOME NON-ATPASE REGULATORY SUBUNIT"/>
    <property type="match status" value="1"/>
</dbReference>
<dbReference type="Pfam" id="PF17781">
    <property type="entry name" value="RPN1_RPN2_N"/>
    <property type="match status" value="1"/>
</dbReference>
<evidence type="ECO:0000259" key="6">
    <source>
        <dbReference type="Pfam" id="PF18051"/>
    </source>
</evidence>
<feature type="domain" description="26S proteasome non-ATPase regulatory subunit RPN1 C-terminal" evidence="6">
    <location>
        <begin position="847"/>
        <end position="900"/>
    </location>
</feature>
<evidence type="ECO:0000313" key="7">
    <source>
        <dbReference type="EMBL" id="CAE0046728.1"/>
    </source>
</evidence>
<evidence type="ECO:0000256" key="2">
    <source>
        <dbReference type="ARBA" id="ARBA00022737"/>
    </source>
</evidence>
<evidence type="ECO:0008006" key="8">
    <source>
        <dbReference type="Google" id="ProtNLM"/>
    </source>
</evidence>
<dbReference type="Pfam" id="PF01851">
    <property type="entry name" value="PC_rep"/>
    <property type="match status" value="2"/>
</dbReference>
<protein>
    <recommendedName>
        <fullName evidence="8">26S proteasome non-ATPase regulatory subunit 2 homolog</fullName>
    </recommendedName>
</protein>